<sequence length="63" mass="7252">MMQHFVFGFHGFEVSDNIRTLIKEYYVGNVILMKRNIQSTSLLPAIHAYPPPYPNPPFISCLP</sequence>
<dbReference type="InterPro" id="IPR036962">
    <property type="entry name" value="Glyco_hydro_3_N_sf"/>
</dbReference>
<dbReference type="Proteomes" id="UP000724874">
    <property type="component" value="Unassembled WGS sequence"/>
</dbReference>
<dbReference type="GO" id="GO:0005975">
    <property type="term" value="P:carbohydrate metabolic process"/>
    <property type="evidence" value="ECO:0007669"/>
    <property type="project" value="InterPro"/>
</dbReference>
<dbReference type="EMBL" id="JADNYJ010000411">
    <property type="protein sequence ID" value="KAF8869716.1"/>
    <property type="molecule type" value="Genomic_DNA"/>
</dbReference>
<dbReference type="OrthoDB" id="4215304at2759"/>
<comment type="caution">
    <text evidence="1">The sequence shown here is derived from an EMBL/GenBank/DDBJ whole genome shotgun (WGS) entry which is preliminary data.</text>
</comment>
<gene>
    <name evidence="1" type="ORF">CPB84DRAFT_1803602</name>
</gene>
<protein>
    <submittedName>
        <fullName evidence="1">Uncharacterized protein</fullName>
    </submittedName>
</protein>
<name>A0A9P5TFX4_GYMJU</name>
<keyword evidence="2" id="KW-1185">Reference proteome</keyword>
<dbReference type="AlphaFoldDB" id="A0A9P5TFX4"/>
<organism evidence="1 2">
    <name type="scientific">Gymnopilus junonius</name>
    <name type="common">Spectacular rustgill mushroom</name>
    <name type="synonym">Gymnopilus spectabilis subsp. junonius</name>
    <dbReference type="NCBI Taxonomy" id="109634"/>
    <lineage>
        <taxon>Eukaryota</taxon>
        <taxon>Fungi</taxon>
        <taxon>Dikarya</taxon>
        <taxon>Basidiomycota</taxon>
        <taxon>Agaricomycotina</taxon>
        <taxon>Agaricomycetes</taxon>
        <taxon>Agaricomycetidae</taxon>
        <taxon>Agaricales</taxon>
        <taxon>Agaricineae</taxon>
        <taxon>Hymenogastraceae</taxon>
        <taxon>Gymnopilus</taxon>
    </lineage>
</organism>
<proteinExistence type="predicted"/>
<evidence type="ECO:0000313" key="2">
    <source>
        <dbReference type="Proteomes" id="UP000724874"/>
    </source>
</evidence>
<reference evidence="1" key="1">
    <citation type="submission" date="2020-11" db="EMBL/GenBank/DDBJ databases">
        <authorList>
            <consortium name="DOE Joint Genome Institute"/>
            <person name="Ahrendt S."/>
            <person name="Riley R."/>
            <person name="Andreopoulos W."/>
            <person name="LaButti K."/>
            <person name="Pangilinan J."/>
            <person name="Ruiz-duenas F.J."/>
            <person name="Barrasa J.M."/>
            <person name="Sanchez-Garcia M."/>
            <person name="Camarero S."/>
            <person name="Miyauchi S."/>
            <person name="Serrano A."/>
            <person name="Linde D."/>
            <person name="Babiker R."/>
            <person name="Drula E."/>
            <person name="Ayuso-Fernandez I."/>
            <person name="Pacheco R."/>
            <person name="Padilla G."/>
            <person name="Ferreira P."/>
            <person name="Barriuso J."/>
            <person name="Kellner H."/>
            <person name="Castanera R."/>
            <person name="Alfaro M."/>
            <person name="Ramirez L."/>
            <person name="Pisabarro A.G."/>
            <person name="Kuo A."/>
            <person name="Tritt A."/>
            <person name="Lipzen A."/>
            <person name="He G."/>
            <person name="Yan M."/>
            <person name="Ng V."/>
            <person name="Cullen D."/>
            <person name="Martin F."/>
            <person name="Rosso M.-N."/>
            <person name="Henrissat B."/>
            <person name="Hibbett D."/>
            <person name="Martinez A.T."/>
            <person name="Grigoriev I.V."/>
        </authorList>
    </citation>
    <scope>NUCLEOTIDE SEQUENCE</scope>
    <source>
        <strain evidence="1">AH 44721</strain>
    </source>
</reference>
<dbReference type="GO" id="GO:0004553">
    <property type="term" value="F:hydrolase activity, hydrolyzing O-glycosyl compounds"/>
    <property type="evidence" value="ECO:0007669"/>
    <property type="project" value="InterPro"/>
</dbReference>
<dbReference type="Gene3D" id="3.20.20.300">
    <property type="entry name" value="Glycoside hydrolase, family 3, N-terminal domain"/>
    <property type="match status" value="1"/>
</dbReference>
<evidence type="ECO:0000313" key="1">
    <source>
        <dbReference type="EMBL" id="KAF8869716.1"/>
    </source>
</evidence>
<accession>A0A9P5TFX4</accession>